<proteinExistence type="predicted"/>
<dbReference type="AlphaFoldDB" id="A0A2P2NR75"/>
<name>A0A2P2NR75_RHIMU</name>
<sequence length="35" mass="4264">MKRGSRVLGVSTNRRWVEVRSWRHRWLAETPLVED</sequence>
<evidence type="ECO:0000313" key="1">
    <source>
        <dbReference type="EMBL" id="MBX45012.1"/>
    </source>
</evidence>
<reference evidence="1" key="1">
    <citation type="submission" date="2018-02" db="EMBL/GenBank/DDBJ databases">
        <title>Rhizophora mucronata_Transcriptome.</title>
        <authorList>
            <person name="Meera S.P."/>
            <person name="Sreeshan A."/>
            <person name="Augustine A."/>
        </authorList>
    </citation>
    <scope>NUCLEOTIDE SEQUENCE</scope>
    <source>
        <tissue evidence="1">Leaf</tissue>
    </source>
</reference>
<organism evidence="1">
    <name type="scientific">Rhizophora mucronata</name>
    <name type="common">Asiatic mangrove</name>
    <dbReference type="NCBI Taxonomy" id="61149"/>
    <lineage>
        <taxon>Eukaryota</taxon>
        <taxon>Viridiplantae</taxon>
        <taxon>Streptophyta</taxon>
        <taxon>Embryophyta</taxon>
        <taxon>Tracheophyta</taxon>
        <taxon>Spermatophyta</taxon>
        <taxon>Magnoliopsida</taxon>
        <taxon>eudicotyledons</taxon>
        <taxon>Gunneridae</taxon>
        <taxon>Pentapetalae</taxon>
        <taxon>rosids</taxon>
        <taxon>fabids</taxon>
        <taxon>Malpighiales</taxon>
        <taxon>Rhizophoraceae</taxon>
        <taxon>Rhizophora</taxon>
    </lineage>
</organism>
<accession>A0A2P2NR75</accession>
<protein>
    <submittedName>
        <fullName evidence="1">Uncharacterized protein MANES_16G008200</fullName>
    </submittedName>
</protein>
<dbReference type="EMBL" id="GGEC01064528">
    <property type="protein sequence ID" value="MBX45012.1"/>
    <property type="molecule type" value="Transcribed_RNA"/>
</dbReference>